<dbReference type="STRING" id="471852.Tcur_1143"/>
<dbReference type="EMBL" id="CP001738">
    <property type="protein sequence ID" value="ACY96728.1"/>
    <property type="molecule type" value="Genomic_DNA"/>
</dbReference>
<dbReference type="Proteomes" id="UP000001918">
    <property type="component" value="Chromosome"/>
</dbReference>
<evidence type="ECO:0000313" key="1">
    <source>
        <dbReference type="EMBL" id="ACY96728.1"/>
    </source>
</evidence>
<proteinExistence type="predicted"/>
<dbReference type="OrthoDB" id="4458334at2"/>
<protein>
    <submittedName>
        <fullName evidence="1">Uncharacterized protein</fullName>
    </submittedName>
</protein>
<reference evidence="1 2" key="1">
    <citation type="journal article" date="2011" name="Stand. Genomic Sci.">
        <title>Complete genome sequence of Thermomonospora curvata type strain (B9).</title>
        <authorList>
            <person name="Chertkov O."/>
            <person name="Sikorski J."/>
            <person name="Nolan M."/>
            <person name="Lapidus A."/>
            <person name="Lucas S."/>
            <person name="Del Rio T.G."/>
            <person name="Tice H."/>
            <person name="Cheng J.F."/>
            <person name="Goodwin L."/>
            <person name="Pitluck S."/>
            <person name="Liolios K."/>
            <person name="Ivanova N."/>
            <person name="Mavromatis K."/>
            <person name="Mikhailova N."/>
            <person name="Ovchinnikova G."/>
            <person name="Pati A."/>
            <person name="Chen A."/>
            <person name="Palaniappan K."/>
            <person name="Djao O.D."/>
            <person name="Land M."/>
            <person name="Hauser L."/>
            <person name="Chang Y.J."/>
            <person name="Jeffries C.D."/>
            <person name="Brettin T."/>
            <person name="Han C."/>
            <person name="Detter J.C."/>
            <person name="Rohde M."/>
            <person name="Goker M."/>
            <person name="Woyke T."/>
            <person name="Bristow J."/>
            <person name="Eisen J.A."/>
            <person name="Markowitz V."/>
            <person name="Hugenholtz P."/>
            <person name="Klenk H.P."/>
            <person name="Kyrpides N.C."/>
        </authorList>
    </citation>
    <scope>NUCLEOTIDE SEQUENCE [LARGE SCALE GENOMIC DNA]</scope>
    <source>
        <strain evidence="2">ATCC 19995 / DSM 43183 / JCM 3096 / KCTC 9072 / NBRC 15933 / NCIMB 10081 / Henssen B9</strain>
    </source>
</reference>
<dbReference type="AlphaFoldDB" id="D1A8N3"/>
<dbReference type="KEGG" id="tcu:Tcur_1143"/>
<keyword evidence="2" id="KW-1185">Reference proteome</keyword>
<dbReference type="RefSeq" id="WP_012851512.1">
    <property type="nucleotide sequence ID" value="NC_013510.1"/>
</dbReference>
<sequence>MDLPPGPLHIHVHGPGLRAFITADVLCRTAARRRSRALLTRSGPPPRPWPLTGFNVPDVPAGDAASAQVVVAEQDPPETACPKAAHLMLVHPIEPSSLSSLADEDPVTLRMAMLSAPYREPLRLPEQAADARARLGRWRALLAEWARSPGRPMSRRHAADAEAALAQDLDSPAALAVLEELAADPAAAPGAKLETFIHLDLLLALDLVRDIGR</sequence>
<dbReference type="eggNOG" id="COG0215">
    <property type="taxonomic scope" value="Bacteria"/>
</dbReference>
<organism evidence="1 2">
    <name type="scientific">Thermomonospora curvata (strain ATCC 19995 / DSM 43183 / JCM 3096 / KCTC 9072 / NBRC 15933 / NCIMB 10081 / Henssen B9)</name>
    <dbReference type="NCBI Taxonomy" id="471852"/>
    <lineage>
        <taxon>Bacteria</taxon>
        <taxon>Bacillati</taxon>
        <taxon>Actinomycetota</taxon>
        <taxon>Actinomycetes</taxon>
        <taxon>Streptosporangiales</taxon>
        <taxon>Thermomonosporaceae</taxon>
        <taxon>Thermomonospora</taxon>
    </lineage>
</organism>
<dbReference type="Gene3D" id="1.20.120.640">
    <property type="entry name" value="Anticodon-binding domain of a subclass of class I aminoacyl-tRNA synthetases"/>
    <property type="match status" value="1"/>
</dbReference>
<name>D1A8N3_THECD</name>
<evidence type="ECO:0000313" key="2">
    <source>
        <dbReference type="Proteomes" id="UP000001918"/>
    </source>
</evidence>
<gene>
    <name evidence="1" type="ordered locus">Tcur_1143</name>
</gene>
<accession>D1A8N3</accession>
<dbReference type="HOGENOM" id="CLU_100610_0_0_11"/>